<dbReference type="KEGG" id="rec:RHECIAT_CH0001970"/>
<dbReference type="EMBL" id="CP001074">
    <property type="protein sequence ID" value="ACE90933.1"/>
    <property type="molecule type" value="Genomic_DNA"/>
</dbReference>
<dbReference type="eggNOG" id="COG3108">
    <property type="taxonomic scope" value="Bacteria"/>
</dbReference>
<name>B3PYK4_RHIE6</name>
<feature type="region of interest" description="Disordered" evidence="1">
    <location>
        <begin position="186"/>
        <end position="218"/>
    </location>
</feature>
<feature type="domain" description="Peptidase M15A C-terminal" evidence="2">
    <location>
        <begin position="267"/>
        <end position="368"/>
    </location>
</feature>
<reference evidence="3 4" key="1">
    <citation type="submission" date="2008-04" db="EMBL/GenBank/DDBJ databases">
        <title>Genome diversity and DNA divergence of Rhizobium etli.</title>
        <authorList>
            <person name="Gonzalez V."/>
            <person name="Acosta J.L."/>
            <person name="Santamaria R.I."/>
            <person name="Bustos P."/>
            <person name="Hernandez-Gonzalez I.L."/>
            <person name="Fernandez J.L."/>
            <person name="Diaz R."/>
            <person name="Flores M."/>
            <person name="Mora J."/>
            <person name="Palacios R."/>
            <person name="Davila G."/>
        </authorList>
    </citation>
    <scope>NUCLEOTIDE SEQUENCE [LARGE SCALE GENOMIC DNA]</scope>
    <source>
        <strain evidence="3 4">CIAT 652</strain>
    </source>
</reference>
<evidence type="ECO:0000313" key="4">
    <source>
        <dbReference type="Proteomes" id="UP000008817"/>
    </source>
</evidence>
<dbReference type="InterPro" id="IPR013230">
    <property type="entry name" value="Peptidase_M15A_C"/>
</dbReference>
<sequence length="392" mass="40750">MALAAIRPGRQSPADSTRKMAIFGRFLHQLETGCLRNNEMRMPVTGALLIATSLLALSGCALDKKALDSAAAVPVVPATAAAAPELAGAAPAKSAPRSVYSDPRLVNVSGAQAAPPGVAANPNAVVPPADPAIAAPANIGGLVMQSTRINAQAMSIFSDHQPLPQNNSTSTIIQPQAYAPTQGVAPTRSSVYSQPAVPAQPETPVLPQQSSENSGTQPVPVQTAAMATGGIPASTTNALYSAPKQNLLGSLSGLLHKAALPGVTRVAPNGLHVQNDRVEVGCFRPDLLKVIKTVENHFGRPVIVTSGYRDEEHNRLVGGADESMHKSCEAADIQIDGVSKWDIAAYIRSLPDRGGVGTYCHTDSVHLDTGKSRDWNWGCGGKRAPMTTARAI</sequence>
<dbReference type="HOGENOM" id="CLU_054334_0_0_5"/>
<proteinExistence type="predicted"/>
<organism evidence="3 4">
    <name type="scientific">Rhizobium etli (strain CIAT 652)</name>
    <dbReference type="NCBI Taxonomy" id="491916"/>
    <lineage>
        <taxon>Bacteria</taxon>
        <taxon>Pseudomonadati</taxon>
        <taxon>Pseudomonadota</taxon>
        <taxon>Alphaproteobacteria</taxon>
        <taxon>Hyphomicrobiales</taxon>
        <taxon>Rhizobiaceae</taxon>
        <taxon>Rhizobium/Agrobacterium group</taxon>
        <taxon>Rhizobium</taxon>
    </lineage>
</organism>
<dbReference type="Pfam" id="PF08291">
    <property type="entry name" value="Peptidase_M15_3"/>
    <property type="match status" value="1"/>
</dbReference>
<dbReference type="AlphaFoldDB" id="B3PYK4"/>
<evidence type="ECO:0000256" key="1">
    <source>
        <dbReference type="SAM" id="MobiDB-lite"/>
    </source>
</evidence>
<protein>
    <submittedName>
        <fullName evidence="3">Hypothetical conserved protein</fullName>
    </submittedName>
</protein>
<accession>B3PYK4</accession>
<evidence type="ECO:0000259" key="2">
    <source>
        <dbReference type="Pfam" id="PF08291"/>
    </source>
</evidence>
<dbReference type="SUPFAM" id="SSF55166">
    <property type="entry name" value="Hedgehog/DD-peptidase"/>
    <property type="match status" value="1"/>
</dbReference>
<evidence type="ECO:0000313" key="3">
    <source>
        <dbReference type="EMBL" id="ACE90933.1"/>
    </source>
</evidence>
<dbReference type="InterPro" id="IPR009045">
    <property type="entry name" value="Zn_M74/Hedgehog-like"/>
</dbReference>
<feature type="compositionally biased region" description="Polar residues" evidence="1">
    <location>
        <begin position="206"/>
        <end position="218"/>
    </location>
</feature>
<dbReference type="Proteomes" id="UP000008817">
    <property type="component" value="Chromosome"/>
</dbReference>
<dbReference type="Gene3D" id="3.30.1380.10">
    <property type="match status" value="1"/>
</dbReference>
<gene>
    <name evidence="3" type="ordered locus">RHECIAT_CH0001970</name>
</gene>